<keyword evidence="2" id="KW-1185">Reference proteome</keyword>
<protein>
    <submittedName>
        <fullName evidence="1">Uncharacterized protein</fullName>
    </submittedName>
</protein>
<gene>
    <name evidence="1" type="ORF">CD178_01676</name>
</gene>
<organism evidence="1 2">
    <name type="scientific">Komagataeibacter saccharivorans</name>
    <dbReference type="NCBI Taxonomy" id="265959"/>
    <lineage>
        <taxon>Bacteria</taxon>
        <taxon>Pseudomonadati</taxon>
        <taxon>Pseudomonadota</taxon>
        <taxon>Alphaproteobacteria</taxon>
        <taxon>Acetobacterales</taxon>
        <taxon>Acetobacteraceae</taxon>
        <taxon>Komagataeibacter</taxon>
    </lineage>
</organism>
<sequence>MSVSRIVPEADIEANIGSLLSDSGSSRRVYLFNGDDDLVIKEGRSLPFAANKTEWQIWEEIVGTEMADIFAECHAISTTGKYLVMERLDPDLGNQERPATPVWLTDRKASCLGVSSKGAVKVLDYGQSNDFEGLRSKAPLQPWPSSSEVNRMGDIMSKLGDDPFGLGSD</sequence>
<dbReference type="KEGG" id="ksc:CD178_01676"/>
<reference evidence="1 2" key="1">
    <citation type="submission" date="2017-08" db="EMBL/GenBank/DDBJ databases">
        <title>Complete genome sequence of Gluconacetobacter saccharivorans CV1 isolated from Fermented Vinegar.</title>
        <authorList>
            <person name="Kim S.-Y."/>
        </authorList>
    </citation>
    <scope>NUCLEOTIDE SEQUENCE [LARGE SCALE GENOMIC DNA]</scope>
    <source>
        <strain evidence="1 2">CV1</strain>
    </source>
</reference>
<evidence type="ECO:0000313" key="1">
    <source>
        <dbReference type="EMBL" id="AXY22439.1"/>
    </source>
</evidence>
<dbReference type="Proteomes" id="UP000264120">
    <property type="component" value="Chromosome"/>
</dbReference>
<dbReference type="AlphaFoldDB" id="A0A347WC46"/>
<proteinExistence type="predicted"/>
<evidence type="ECO:0000313" key="2">
    <source>
        <dbReference type="Proteomes" id="UP000264120"/>
    </source>
</evidence>
<dbReference type="EMBL" id="CP023036">
    <property type="protein sequence ID" value="AXY22439.1"/>
    <property type="molecule type" value="Genomic_DNA"/>
</dbReference>
<name>A0A347WC46_9PROT</name>
<accession>A0A347WC46</accession>